<evidence type="ECO:0000259" key="4">
    <source>
        <dbReference type="PROSITE" id="PS01124"/>
    </source>
</evidence>
<dbReference type="Pfam" id="PF12833">
    <property type="entry name" value="HTH_18"/>
    <property type="match status" value="1"/>
</dbReference>
<dbReference type="EMBL" id="JAGGLV010000006">
    <property type="protein sequence ID" value="MBP2112210.1"/>
    <property type="molecule type" value="Genomic_DNA"/>
</dbReference>
<dbReference type="PROSITE" id="PS01124">
    <property type="entry name" value="HTH_ARAC_FAMILY_2"/>
    <property type="match status" value="1"/>
</dbReference>
<protein>
    <submittedName>
        <fullName evidence="5">AraC-like DNA-binding protein/mannose-6-phosphate isomerase-like protein (Cupin superfamily)</fullName>
    </submittedName>
</protein>
<sequence length="265" mass="30673">MRMNWSVRPAAHIYWEQKKQFLLEHDTYPVWTLFAVEQGQFAYRFGDHEGEGGSGDIIVCPPGTTFYRRTLSPLTFHFIQFEWEEEGGPEDAATLGGRWTVRDVERLMSTYRYMRSIGRGIQEEPGYSRMKHMLEDLWRLLEIERSSASEELRSGETSPGPLMQQAKQWLLEHACTPMTLQELAATLDITPVQLTRRFRAAFGTAPSDFVTGLRLRRACQLLEDSRLPIELIAQQCGYENGFYLSRVFTAKLGLTPSRYRKLHRV</sequence>
<evidence type="ECO:0000313" key="6">
    <source>
        <dbReference type="Proteomes" id="UP000773462"/>
    </source>
</evidence>
<evidence type="ECO:0000256" key="1">
    <source>
        <dbReference type="ARBA" id="ARBA00023015"/>
    </source>
</evidence>
<keyword evidence="6" id="KW-1185">Reference proteome</keyword>
<dbReference type="PANTHER" id="PTHR43280:SF2">
    <property type="entry name" value="HTH-TYPE TRANSCRIPTIONAL REGULATOR EXSA"/>
    <property type="match status" value="1"/>
</dbReference>
<name>A0ABS4NRZ8_9BACL</name>
<evidence type="ECO:0000313" key="5">
    <source>
        <dbReference type="EMBL" id="MBP2112210.1"/>
    </source>
</evidence>
<dbReference type="InterPro" id="IPR018060">
    <property type="entry name" value="HTH_AraC"/>
</dbReference>
<keyword evidence="3" id="KW-0804">Transcription</keyword>
<feature type="domain" description="HTH araC/xylS-type" evidence="4">
    <location>
        <begin position="164"/>
        <end position="262"/>
    </location>
</feature>
<dbReference type="SUPFAM" id="SSF51182">
    <property type="entry name" value="RmlC-like cupins"/>
    <property type="match status" value="1"/>
</dbReference>
<dbReference type="InterPro" id="IPR011051">
    <property type="entry name" value="RmlC_Cupin_sf"/>
</dbReference>
<dbReference type="Proteomes" id="UP000773462">
    <property type="component" value="Unassembled WGS sequence"/>
</dbReference>
<comment type="caution">
    <text evidence="5">The sequence shown here is derived from an EMBL/GenBank/DDBJ whole genome shotgun (WGS) entry which is preliminary data.</text>
</comment>
<dbReference type="SUPFAM" id="SSF46689">
    <property type="entry name" value="Homeodomain-like"/>
    <property type="match status" value="2"/>
</dbReference>
<organism evidence="5 6">
    <name type="scientific">Paenibacillus silagei</name>
    <dbReference type="NCBI Taxonomy" id="1670801"/>
    <lineage>
        <taxon>Bacteria</taxon>
        <taxon>Bacillati</taxon>
        <taxon>Bacillota</taxon>
        <taxon>Bacilli</taxon>
        <taxon>Bacillales</taxon>
        <taxon>Paenibacillaceae</taxon>
        <taxon>Paenibacillus</taxon>
    </lineage>
</organism>
<dbReference type="SMART" id="SM00342">
    <property type="entry name" value="HTH_ARAC"/>
    <property type="match status" value="1"/>
</dbReference>
<evidence type="ECO:0000256" key="3">
    <source>
        <dbReference type="ARBA" id="ARBA00023163"/>
    </source>
</evidence>
<keyword evidence="1" id="KW-0805">Transcription regulation</keyword>
<dbReference type="Gene3D" id="1.10.10.60">
    <property type="entry name" value="Homeodomain-like"/>
    <property type="match status" value="2"/>
</dbReference>
<reference evidence="5 6" key="1">
    <citation type="submission" date="2021-03" db="EMBL/GenBank/DDBJ databases">
        <title>Genomic Encyclopedia of Type Strains, Phase IV (KMG-IV): sequencing the most valuable type-strain genomes for metagenomic binning, comparative biology and taxonomic classification.</title>
        <authorList>
            <person name="Goeker M."/>
        </authorList>
    </citation>
    <scope>NUCLEOTIDE SEQUENCE [LARGE SCALE GENOMIC DNA]</scope>
    <source>
        <strain evidence="5 6">DSM 101953</strain>
    </source>
</reference>
<dbReference type="RefSeq" id="WP_051477728.1">
    <property type="nucleotide sequence ID" value="NZ_JAGGLV010000006.1"/>
</dbReference>
<proteinExistence type="predicted"/>
<dbReference type="PANTHER" id="PTHR43280">
    <property type="entry name" value="ARAC-FAMILY TRANSCRIPTIONAL REGULATOR"/>
    <property type="match status" value="1"/>
</dbReference>
<keyword evidence="2" id="KW-0238">DNA-binding</keyword>
<evidence type="ECO:0000256" key="2">
    <source>
        <dbReference type="ARBA" id="ARBA00023125"/>
    </source>
</evidence>
<gene>
    <name evidence="5" type="ORF">J2Z70_002364</name>
</gene>
<accession>A0ABS4NRZ8</accession>
<dbReference type="InterPro" id="IPR009057">
    <property type="entry name" value="Homeodomain-like_sf"/>
</dbReference>